<keyword evidence="7" id="KW-1100">Inhibition of host NF-kappa-B by virus</keyword>
<evidence type="ECO:0000256" key="12">
    <source>
        <dbReference type="ARBA" id="ARBA00034797"/>
    </source>
</evidence>
<gene>
    <name evidence="16" type="primary">28</name>
</gene>
<evidence type="ECO:0000256" key="7">
    <source>
        <dbReference type="ARBA" id="ARBA00022863"/>
    </source>
</evidence>
<evidence type="ECO:0000256" key="11">
    <source>
        <dbReference type="ARBA" id="ARBA00034764"/>
    </source>
</evidence>
<reference evidence="16 17" key="1">
    <citation type="submission" date="2014-09" db="EMBL/GenBank/DDBJ databases">
        <title>Complete Genome Sequence of the Embu Virus Strain SPAn 880.</title>
        <authorList>
            <person name="Ibrahim M.S."/>
            <person name="Antwerpen M.H."/>
            <person name="Georgi E."/>
            <person name="Vette P."/>
            <person name="Zoeller G."/>
            <person name="Meyer H."/>
        </authorList>
    </citation>
    <scope>NUCLEOTIDE SEQUENCE [LARGE SCALE GENOMIC DNA]</scope>
    <source>
        <strain evidence="16">SPAn880</strain>
    </source>
</reference>
<comment type="function">
    <text evidence="15">Plays a role in immune evasion. When secreted, inhibits T-cell activation by preventing the binding of host CD80 and CD86 to soluble CTLA4 and CD28. In the infected cell, may inhibits host NF kappa B activation.</text>
</comment>
<dbReference type="PIRSF" id="PIRSF015982">
    <property type="entry name" value="VAC_M2L"/>
    <property type="match status" value="1"/>
</dbReference>
<evidence type="ECO:0000313" key="16">
    <source>
        <dbReference type="EMBL" id="AIT70643.1"/>
    </source>
</evidence>
<dbReference type="GO" id="GO:0044165">
    <property type="term" value="C:host cell endoplasmic reticulum"/>
    <property type="evidence" value="ECO:0007669"/>
    <property type="project" value="UniProtKB-SubCell"/>
</dbReference>
<proteinExistence type="inferred from homology"/>
<evidence type="ECO:0000256" key="13">
    <source>
        <dbReference type="ARBA" id="ARBA00034839"/>
    </source>
</evidence>
<organism evidence="16 17">
    <name type="scientific">Cotia virus</name>
    <dbReference type="NCBI Taxonomy" id="39444"/>
    <lineage>
        <taxon>Viruses</taxon>
        <taxon>Varidnaviria</taxon>
        <taxon>Bamfordvirae</taxon>
        <taxon>Nucleocytoviricota</taxon>
        <taxon>Pokkesviricetes</taxon>
        <taxon>Chitovirales</taxon>
        <taxon>Poxviridae</taxon>
        <taxon>Chordopoxvirinae</taxon>
        <taxon>Oryzopoxvirus</taxon>
        <taxon>Oryzopoxvirus cotia</taxon>
    </lineage>
</organism>
<keyword evidence="3" id="KW-0244">Early protein</keyword>
<keyword evidence="10" id="KW-0899">Viral immunoevasion</keyword>
<dbReference type="GO" id="GO:0085034">
    <property type="term" value="P:symbiont-mediated suppression of host NF-kappaB cascade"/>
    <property type="evidence" value="ECO:0007669"/>
    <property type="project" value="UniProtKB-KW"/>
</dbReference>
<keyword evidence="5" id="KW-0945">Host-virus interaction</keyword>
<comment type="subunit">
    <text evidence="12">Homooligomer. Interacts with host CD80 and CD86 when secreted.</text>
</comment>
<dbReference type="Proteomes" id="UP000121784">
    <property type="component" value="Segment"/>
</dbReference>
<dbReference type="EMBL" id="KM595078">
    <property type="protein sequence ID" value="AIT70643.1"/>
    <property type="molecule type" value="Genomic_DNA"/>
</dbReference>
<keyword evidence="6" id="KW-0732">Signal</keyword>
<dbReference type="GO" id="GO:0005576">
    <property type="term" value="C:extracellular region"/>
    <property type="evidence" value="ECO:0007669"/>
    <property type="project" value="UniProtKB-SubCell"/>
</dbReference>
<evidence type="ECO:0000256" key="6">
    <source>
        <dbReference type="ARBA" id="ARBA00022729"/>
    </source>
</evidence>
<comment type="similarity">
    <text evidence="11">Belongs to the orthopoxvirus OPG038 family.</text>
</comment>
<evidence type="ECO:0000256" key="9">
    <source>
        <dbReference type="ARBA" id="ARBA00023184"/>
    </source>
</evidence>
<evidence type="ECO:0000256" key="4">
    <source>
        <dbReference type="ARBA" id="ARBA00022525"/>
    </source>
</evidence>
<evidence type="ECO:0000313" key="17">
    <source>
        <dbReference type="Proteomes" id="UP000121784"/>
    </source>
</evidence>
<evidence type="ECO:0000256" key="3">
    <source>
        <dbReference type="ARBA" id="ARBA00022518"/>
    </source>
</evidence>
<dbReference type="Pfam" id="PF04887">
    <property type="entry name" value="Pox_M2"/>
    <property type="match status" value="1"/>
</dbReference>
<comment type="subcellular location">
    <subcellularLocation>
        <location evidence="1">Host endoplasmic reticulum</location>
    </subcellularLocation>
    <subcellularLocation>
        <location evidence="2">Secreted</location>
    </subcellularLocation>
</comment>
<keyword evidence="9" id="KW-1038">Host endoplasmic reticulum</keyword>
<evidence type="ECO:0000256" key="1">
    <source>
        <dbReference type="ARBA" id="ARBA00004354"/>
    </source>
</evidence>
<evidence type="ECO:0000256" key="14">
    <source>
        <dbReference type="ARBA" id="ARBA00034914"/>
    </source>
</evidence>
<name>A0A097IVM6_9POXV</name>
<evidence type="ECO:0000256" key="10">
    <source>
        <dbReference type="ARBA" id="ARBA00023280"/>
    </source>
</evidence>
<evidence type="ECO:0000256" key="2">
    <source>
        <dbReference type="ARBA" id="ARBA00004613"/>
    </source>
</evidence>
<evidence type="ECO:0000256" key="5">
    <source>
        <dbReference type="ARBA" id="ARBA00022581"/>
    </source>
</evidence>
<evidence type="ECO:0000256" key="15">
    <source>
        <dbReference type="ARBA" id="ARBA00045309"/>
    </source>
</evidence>
<keyword evidence="8" id="KW-0325">Glycoprotein</keyword>
<keyword evidence="4" id="KW-0964">Secreted</keyword>
<evidence type="ECO:0000256" key="8">
    <source>
        <dbReference type="ARBA" id="ARBA00023180"/>
    </source>
</evidence>
<sequence>MFSIIYLLFCVISLCYSSDYQDMQCPTRSDNNYRYWYFATELTIGVNYNIKTIVGECRITEGYVDRNANIVLSGYGLVINMTLTDTDQRFVAAAEGVGKDNKLSVLLFTSQRLDNKQHNISLTITCMEMNCGTTKFNGSLPESMHHGSSCDITINGSCVTCVNLQMDPITINHNFKYPSDKYLYKNHNYDGQGSYGLTFKDELNQCFLVIKEVSYDMCYR</sequence>
<dbReference type="InterPro" id="IPR006971">
    <property type="entry name" value="Poxvirus_M2"/>
</dbReference>
<accession>A0A097IVM6</accession>
<protein>
    <recommendedName>
        <fullName evidence="13">Early protein OPG038</fullName>
    </recommendedName>
    <alternativeName>
        <fullName evidence="14">Protein M2</fullName>
    </alternativeName>
</protein>